<evidence type="ECO:0000256" key="2">
    <source>
        <dbReference type="ARBA" id="ARBA00004123"/>
    </source>
</evidence>
<evidence type="ECO:0000256" key="3">
    <source>
        <dbReference type="ARBA" id="ARBA00004286"/>
    </source>
</evidence>
<comment type="caution">
    <text evidence="17">The sequence shown here is derived from an EMBL/GenBank/DDBJ whole genome shotgun (WGS) entry which is preliminary data.</text>
</comment>
<gene>
    <name evidence="17" type="ORF">OGATHE_004989</name>
</gene>
<keyword evidence="8" id="KW-0227">DNA damage</keyword>
<feature type="domain" description="Rad50/SbcC-type AAA" evidence="16">
    <location>
        <begin position="6"/>
        <end position="249"/>
    </location>
</feature>
<evidence type="ECO:0000256" key="1">
    <source>
        <dbReference type="ARBA" id="ARBA00001947"/>
    </source>
</evidence>
<dbReference type="GO" id="GO:0003691">
    <property type="term" value="F:double-stranded telomeric DNA binding"/>
    <property type="evidence" value="ECO:0007669"/>
    <property type="project" value="TreeGrafter"/>
</dbReference>
<evidence type="ECO:0000256" key="7">
    <source>
        <dbReference type="ARBA" id="ARBA00022723"/>
    </source>
</evidence>
<dbReference type="InterPro" id="IPR027417">
    <property type="entry name" value="P-loop_NTPase"/>
</dbReference>
<feature type="coiled-coil region" evidence="15">
    <location>
        <begin position="220"/>
        <end position="268"/>
    </location>
</feature>
<feature type="coiled-coil region" evidence="15">
    <location>
        <begin position="443"/>
        <end position="505"/>
    </location>
</feature>
<comment type="similarity">
    <text evidence="4">Belongs to the SMC family. RAD50 subfamily.</text>
</comment>
<sequence>MASIYKLSVSGVRSFSGDTHETIQFERPLTLIVGANGSGKTTIIEALRYATTGDLPPNSKNGAFVNDPSMTGTTETKAQVKLAFQNVNRTSMVLTKSLAAFKNARTGTTSFKTRENQLVAIHNGEKQTVTSKIADIETAVPQQLGVSRAVLNYVIFCHQDESLWPISDSASLKKRFDEIFDSVKFIKVLETFRAIQKEMNVDIRVINNTVEHLRNDRARAHHKHAQVAELNRQVDRLNAESETLAREIEAVNKEADRLFATNQDYEKTISRLEYLRQQESSLAQQMDVIRSTTTRVDLPDAQIREQLDNFANVLAEKRSAVEQLRAQIESRSAQLARAREEYNTCVREEGRLRGLFERHEQNRSEKKRLEQQLDQPRLEALAAEYADKEAAHKAALEDVEFELTTLKEELAREAQHAEYVRNDVDALQTKRAKLQQILSHSSSNQARLERERTELAAEELKLQQLRDSSPLAAINEKIAQTEKQIRQLEMEQEDLLRKVSQASRQSDSTAKAYYLRRNLEAVEQKLESAYLRLDTRDVDAFVARYRKTEALVLEKAARVQELRETFNEAAITHRNAAQQLASSRDELAALEKDVRTVIGAAPLAQFEELLEDAEYEFSDSDGGFKVREYCIGFNKRAIDLINHKNACLLCHREFGAADERSRVLELLAKQTSVLESDRTAEEALRAARNKLDRLKEVSGKVERHRKLAVELEQQQRDVAAAREREAVAREQFESEQRDLDKQQAHKAQLASLLSAVDEVARLRDEQVSLQRQLEGLKQDMALFGGQLQSMEELELAQAQTSSEVKRLRLVLERHVADREQYSRKVVGLESMIKDRRLAIIELEKSDLDNVNVRNTLRELETEIGQLRATLDRAEQAASVLRASHAAQQERYGELKRRGEDELAQLMPELERLRQTQVQIAALDAQIGEFEQKHAGQTTFEQESARLREQIARDEVELDAAGAQLRELENDIKDADNAERNLRYNLDLLALEQQQSEVRATIAELAQQQAESRRDEYVAQSKQLRARQTQLQSEYSTKLGEMTQLSRQIQSVKHELQRDYKDIDERYTKEYASLQTKLSMVTDLTTYYRAIDSAVMEFHQVKMKEINRIIDELWKKTYMGNDVDSIMVRADPIKSSTAATMRSYNYRVVMVKNGTELDMRGRCSAGQRVLAALIIRLALAECFGLNFGMIALDEPTTNLDDDNIESLAKALANIIQERATQRNFQLIVITHDEKFLRAMNAVDFTDHYYKVIRNERLNSTINKVQISQLDD</sequence>
<dbReference type="GO" id="GO:0007004">
    <property type="term" value="P:telomere maintenance via telomerase"/>
    <property type="evidence" value="ECO:0007669"/>
    <property type="project" value="TreeGrafter"/>
</dbReference>
<comment type="cofactor">
    <cofactor evidence="1">
        <name>Zn(2+)</name>
        <dbReference type="ChEBI" id="CHEBI:29105"/>
    </cofactor>
</comment>
<feature type="coiled-coil region" evidence="15">
    <location>
        <begin position="677"/>
        <end position="779"/>
    </location>
</feature>
<dbReference type="Gene3D" id="3.40.50.300">
    <property type="entry name" value="P-loop containing nucleotide triphosphate hydrolases"/>
    <property type="match status" value="2"/>
</dbReference>
<dbReference type="GO" id="GO:0000794">
    <property type="term" value="C:condensed nuclear chromosome"/>
    <property type="evidence" value="ECO:0007669"/>
    <property type="project" value="TreeGrafter"/>
</dbReference>
<dbReference type="FunFam" id="3.40.50.300:FF:000947">
    <property type="entry name" value="DNA repair protein RAD50"/>
    <property type="match status" value="1"/>
</dbReference>
<dbReference type="Pfam" id="PF13476">
    <property type="entry name" value="AAA_23"/>
    <property type="match status" value="1"/>
</dbReference>
<keyword evidence="12" id="KW-0234">DNA repair</keyword>
<accession>A0A9P8NWU0</accession>
<keyword evidence="6" id="KW-0158">Chromosome</keyword>
<dbReference type="EMBL" id="JAEUBD010001468">
    <property type="protein sequence ID" value="KAH3660657.1"/>
    <property type="molecule type" value="Genomic_DNA"/>
</dbReference>
<organism evidence="17 18">
    <name type="scientific">Ogataea polymorpha</name>
    <dbReference type="NCBI Taxonomy" id="460523"/>
    <lineage>
        <taxon>Eukaryota</taxon>
        <taxon>Fungi</taxon>
        <taxon>Dikarya</taxon>
        <taxon>Ascomycota</taxon>
        <taxon>Saccharomycotina</taxon>
        <taxon>Pichiomycetes</taxon>
        <taxon>Pichiales</taxon>
        <taxon>Pichiaceae</taxon>
        <taxon>Ogataea</taxon>
    </lineage>
</organism>
<evidence type="ECO:0000256" key="4">
    <source>
        <dbReference type="ARBA" id="ARBA00009439"/>
    </source>
</evidence>
<evidence type="ECO:0000256" key="13">
    <source>
        <dbReference type="ARBA" id="ARBA00023242"/>
    </source>
</evidence>
<reference evidence="17" key="2">
    <citation type="submission" date="2021-01" db="EMBL/GenBank/DDBJ databases">
        <authorList>
            <person name="Schikora-Tamarit M.A."/>
        </authorList>
    </citation>
    <scope>NUCLEOTIDE SEQUENCE</scope>
    <source>
        <strain evidence="17">NCAIM Y.01608</strain>
    </source>
</reference>
<evidence type="ECO:0000256" key="15">
    <source>
        <dbReference type="SAM" id="Coils"/>
    </source>
</evidence>
<name>A0A9P8NWU0_9ASCO</name>
<comment type="subcellular location">
    <subcellularLocation>
        <location evidence="3">Chromosome</location>
    </subcellularLocation>
    <subcellularLocation>
        <location evidence="2">Nucleus</location>
    </subcellularLocation>
</comment>
<dbReference type="GO" id="GO:0006302">
    <property type="term" value="P:double-strand break repair"/>
    <property type="evidence" value="ECO:0007669"/>
    <property type="project" value="InterPro"/>
</dbReference>
<dbReference type="GO" id="GO:0051880">
    <property type="term" value="F:G-quadruplex DNA binding"/>
    <property type="evidence" value="ECO:0007669"/>
    <property type="project" value="TreeGrafter"/>
</dbReference>
<evidence type="ECO:0000256" key="9">
    <source>
        <dbReference type="ARBA" id="ARBA00022801"/>
    </source>
</evidence>
<evidence type="ECO:0000256" key="12">
    <source>
        <dbReference type="ARBA" id="ARBA00023204"/>
    </source>
</evidence>
<keyword evidence="10" id="KW-0862">Zinc</keyword>
<evidence type="ECO:0000256" key="5">
    <source>
        <dbReference type="ARBA" id="ARBA00017893"/>
    </source>
</evidence>
<dbReference type="Proteomes" id="UP000788993">
    <property type="component" value="Unassembled WGS sequence"/>
</dbReference>
<evidence type="ECO:0000256" key="14">
    <source>
        <dbReference type="ARBA" id="ARBA00049360"/>
    </source>
</evidence>
<proteinExistence type="inferred from homology"/>
<evidence type="ECO:0000313" key="18">
    <source>
        <dbReference type="Proteomes" id="UP000788993"/>
    </source>
</evidence>
<dbReference type="GO" id="GO:0070192">
    <property type="term" value="P:chromosome organization involved in meiotic cell cycle"/>
    <property type="evidence" value="ECO:0007669"/>
    <property type="project" value="TreeGrafter"/>
</dbReference>
<evidence type="ECO:0000256" key="6">
    <source>
        <dbReference type="ARBA" id="ARBA00022454"/>
    </source>
</evidence>
<protein>
    <recommendedName>
        <fullName evidence="5">DNA repair protein RAD50</fullName>
    </recommendedName>
</protein>
<dbReference type="AlphaFoldDB" id="A0A9P8NWU0"/>
<dbReference type="GO" id="GO:0000722">
    <property type="term" value="P:telomere maintenance via recombination"/>
    <property type="evidence" value="ECO:0007669"/>
    <property type="project" value="TreeGrafter"/>
</dbReference>
<feature type="coiled-coil region" evidence="15">
    <location>
        <begin position="307"/>
        <end position="416"/>
    </location>
</feature>
<dbReference type="GO" id="GO:0030870">
    <property type="term" value="C:Mre11 complex"/>
    <property type="evidence" value="ECO:0007669"/>
    <property type="project" value="TreeGrafter"/>
</dbReference>
<keyword evidence="18" id="KW-1185">Reference proteome</keyword>
<dbReference type="SUPFAM" id="SSF52540">
    <property type="entry name" value="P-loop containing nucleoside triphosphate hydrolases"/>
    <property type="match status" value="2"/>
</dbReference>
<evidence type="ECO:0000256" key="8">
    <source>
        <dbReference type="ARBA" id="ARBA00022763"/>
    </source>
</evidence>
<dbReference type="PANTHER" id="PTHR18867">
    <property type="entry name" value="RAD50"/>
    <property type="match status" value="1"/>
</dbReference>
<dbReference type="FunFam" id="3.40.50.300:FF:001195">
    <property type="entry name" value="DNA repair protein rad50"/>
    <property type="match status" value="1"/>
</dbReference>
<dbReference type="PANTHER" id="PTHR18867:SF12">
    <property type="entry name" value="DNA REPAIR PROTEIN RAD50"/>
    <property type="match status" value="1"/>
</dbReference>
<comment type="catalytic activity">
    <reaction evidence="14">
        <text>ATP + H2O = ADP + phosphate + H(+)</text>
        <dbReference type="Rhea" id="RHEA:13065"/>
        <dbReference type="ChEBI" id="CHEBI:15377"/>
        <dbReference type="ChEBI" id="CHEBI:15378"/>
        <dbReference type="ChEBI" id="CHEBI:30616"/>
        <dbReference type="ChEBI" id="CHEBI:43474"/>
        <dbReference type="ChEBI" id="CHEBI:456216"/>
    </reaction>
</comment>
<keyword evidence="7" id="KW-0479">Metal-binding</keyword>
<keyword evidence="13" id="KW-0539">Nucleus</keyword>
<evidence type="ECO:0000256" key="11">
    <source>
        <dbReference type="ARBA" id="ARBA00023054"/>
    </source>
</evidence>
<dbReference type="GO" id="GO:0046872">
    <property type="term" value="F:metal ion binding"/>
    <property type="evidence" value="ECO:0007669"/>
    <property type="project" value="UniProtKB-KW"/>
</dbReference>
<dbReference type="GO" id="GO:0016887">
    <property type="term" value="F:ATP hydrolysis activity"/>
    <property type="evidence" value="ECO:0007669"/>
    <property type="project" value="InterPro"/>
</dbReference>
<evidence type="ECO:0000313" key="17">
    <source>
        <dbReference type="EMBL" id="KAH3660657.1"/>
    </source>
</evidence>
<keyword evidence="9" id="KW-0378">Hydrolase</keyword>
<feature type="coiled-coil region" evidence="15">
    <location>
        <begin position="842"/>
        <end position="1033"/>
    </location>
</feature>
<dbReference type="InterPro" id="IPR038729">
    <property type="entry name" value="Rad50/SbcC_AAA"/>
</dbReference>
<dbReference type="GO" id="GO:0043047">
    <property type="term" value="F:single-stranded telomeric DNA binding"/>
    <property type="evidence" value="ECO:0007669"/>
    <property type="project" value="TreeGrafter"/>
</dbReference>
<keyword evidence="11 15" id="KW-0175">Coiled coil</keyword>
<dbReference type="Pfam" id="PF13558">
    <property type="entry name" value="SbcC_Walker_B"/>
    <property type="match status" value="1"/>
</dbReference>
<evidence type="ECO:0000256" key="10">
    <source>
        <dbReference type="ARBA" id="ARBA00022833"/>
    </source>
</evidence>
<evidence type="ECO:0000259" key="16">
    <source>
        <dbReference type="Pfam" id="PF13476"/>
    </source>
</evidence>
<reference evidence="17" key="1">
    <citation type="journal article" date="2021" name="Open Biol.">
        <title>Shared evolutionary footprints suggest mitochondrial oxidative damage underlies multiple complex I losses in fungi.</title>
        <authorList>
            <person name="Schikora-Tamarit M.A."/>
            <person name="Marcet-Houben M."/>
            <person name="Nosek J."/>
            <person name="Gabaldon T."/>
        </authorList>
    </citation>
    <scope>NUCLEOTIDE SEQUENCE</scope>
    <source>
        <strain evidence="17">NCAIM Y.01608</strain>
    </source>
</reference>